<dbReference type="Proteomes" id="UP000011511">
    <property type="component" value="Unassembled WGS sequence"/>
</dbReference>
<dbReference type="EMBL" id="AOIK01000043">
    <property type="protein sequence ID" value="ELY83678.1"/>
    <property type="molecule type" value="Genomic_DNA"/>
</dbReference>
<dbReference type="AlphaFoldDB" id="L9ZER2"/>
<gene>
    <name evidence="1" type="ORF">C485_18037</name>
</gene>
<reference evidence="1 2" key="1">
    <citation type="journal article" date="2014" name="PLoS Genet.">
        <title>Phylogenetically driven sequencing of extremely halophilic archaea reveals strategies for static and dynamic osmo-response.</title>
        <authorList>
            <person name="Becker E.A."/>
            <person name="Seitzer P.M."/>
            <person name="Tritt A."/>
            <person name="Larsen D."/>
            <person name="Krusor M."/>
            <person name="Yao A.I."/>
            <person name="Wu D."/>
            <person name="Madern D."/>
            <person name="Eisen J.A."/>
            <person name="Darling A.E."/>
            <person name="Facciotti M.T."/>
        </authorList>
    </citation>
    <scope>NUCLEOTIDE SEQUENCE [LARGE SCALE GENOMIC DNA]</scope>
    <source>
        <strain evidence="1 2">JCM 12890</strain>
    </source>
</reference>
<proteinExistence type="predicted"/>
<keyword evidence="2" id="KW-1185">Reference proteome</keyword>
<dbReference type="PATRIC" id="fig|1227494.3.peg.3583"/>
<organism evidence="1 2">
    <name type="scientific">Natrinema altunense (strain JCM 12890 / CGMCC 1.3731 / AJ2)</name>
    <dbReference type="NCBI Taxonomy" id="1227494"/>
    <lineage>
        <taxon>Archaea</taxon>
        <taxon>Methanobacteriati</taxon>
        <taxon>Methanobacteriota</taxon>
        <taxon>Stenosarchaea group</taxon>
        <taxon>Halobacteria</taxon>
        <taxon>Halobacteriales</taxon>
        <taxon>Natrialbaceae</taxon>
        <taxon>Natrinema</taxon>
    </lineage>
</organism>
<dbReference type="RefSeq" id="WP_007110822.1">
    <property type="nucleotide sequence ID" value="NZ_AOIK01000043.1"/>
</dbReference>
<evidence type="ECO:0000313" key="2">
    <source>
        <dbReference type="Proteomes" id="UP000011511"/>
    </source>
</evidence>
<evidence type="ECO:0000313" key="1">
    <source>
        <dbReference type="EMBL" id="ELY83678.1"/>
    </source>
</evidence>
<protein>
    <submittedName>
        <fullName evidence="1">Uncharacterized protein</fullName>
    </submittedName>
</protein>
<comment type="caution">
    <text evidence="1">The sequence shown here is derived from an EMBL/GenBank/DDBJ whole genome shotgun (WGS) entry which is preliminary data.</text>
</comment>
<accession>L9ZER2</accession>
<name>L9ZER2_NATA2</name>
<sequence length="174" mass="20443">MADWVADQIEKQVFHVDEEWSQEDEREKQNVLDEVFKQRPLALRKARRGMDALQDAREEDADVIGYLYWLAYNTVNAAVNYARVNDDSSREKLEELEEEFRETLKTDEIEITPYELKKLSREAKKINRTPARLRRLMEERGERIQHLIGFAYAGTEAVRDGAGGEEEMSMTDER</sequence>